<evidence type="ECO:0000313" key="2">
    <source>
        <dbReference type="EMBL" id="KOO02641.1"/>
    </source>
</evidence>
<evidence type="ECO:0000256" key="1">
    <source>
        <dbReference type="SAM" id="MobiDB-lite"/>
    </source>
</evidence>
<dbReference type="AlphaFoldDB" id="A0A0M0HKU2"/>
<feature type="non-terminal residue" evidence="2">
    <location>
        <position position="117"/>
    </location>
</feature>
<dbReference type="Proteomes" id="UP000037515">
    <property type="component" value="Unassembled WGS sequence"/>
</dbReference>
<keyword evidence="3" id="KW-1185">Reference proteome</keyword>
<proteinExistence type="predicted"/>
<dbReference type="PATRIC" id="fig|693.5.peg.2928"/>
<sequence length="117" mass="12073">VDVSSLTDGKLEVTATFTDSDGNVATAKDDVAKDTEYGEDGDDADDKVTQPTVSITDNSGDNAELISGTEKADISGNIGETDAAIVDLVISDGDDTTDDIVLKDVTVKADGTFEVPN</sequence>
<evidence type="ECO:0008006" key="4">
    <source>
        <dbReference type="Google" id="ProtNLM"/>
    </source>
</evidence>
<name>A0A0M0HKU2_VIBNE</name>
<feature type="region of interest" description="Disordered" evidence="1">
    <location>
        <begin position="28"/>
        <end position="64"/>
    </location>
</feature>
<gene>
    <name evidence="2" type="ORF">AKJ17_14335</name>
</gene>
<protein>
    <recommendedName>
        <fullName evidence="4">RTX toxin</fullName>
    </recommendedName>
</protein>
<organism evidence="2 3">
    <name type="scientific">Vibrio nereis</name>
    <dbReference type="NCBI Taxonomy" id="693"/>
    <lineage>
        <taxon>Bacteria</taxon>
        <taxon>Pseudomonadati</taxon>
        <taxon>Pseudomonadota</taxon>
        <taxon>Gammaproteobacteria</taxon>
        <taxon>Vibrionales</taxon>
        <taxon>Vibrionaceae</taxon>
        <taxon>Vibrio</taxon>
    </lineage>
</organism>
<evidence type="ECO:0000313" key="3">
    <source>
        <dbReference type="Proteomes" id="UP000037515"/>
    </source>
</evidence>
<accession>A0A0M0HKU2</accession>
<dbReference type="EMBL" id="LHPJ01000013">
    <property type="protein sequence ID" value="KOO02641.1"/>
    <property type="molecule type" value="Genomic_DNA"/>
</dbReference>
<reference evidence="3" key="1">
    <citation type="submission" date="2015-08" db="EMBL/GenBank/DDBJ databases">
        <title>Vibrio galatheae sp. nov., a novel member of the Vibrionaceae family isolated from the Solomon Islands.</title>
        <authorList>
            <person name="Giubergia S."/>
            <person name="Machado H."/>
            <person name="Mateiu R.V."/>
            <person name="Gram L."/>
        </authorList>
    </citation>
    <scope>NUCLEOTIDE SEQUENCE [LARGE SCALE GENOMIC DNA]</scope>
    <source>
        <strain evidence="3">DSM 19584</strain>
    </source>
</reference>
<feature type="compositionally biased region" description="Polar residues" evidence="1">
    <location>
        <begin position="49"/>
        <end position="61"/>
    </location>
</feature>
<dbReference type="RefSeq" id="WP_162208412.1">
    <property type="nucleotide sequence ID" value="NZ_LHPJ01000013.1"/>
</dbReference>
<comment type="caution">
    <text evidence="2">The sequence shown here is derived from an EMBL/GenBank/DDBJ whole genome shotgun (WGS) entry which is preliminary data.</text>
</comment>
<feature type="non-terminal residue" evidence="2">
    <location>
        <position position="1"/>
    </location>
</feature>